<dbReference type="PANTHER" id="PTHR47235">
    <property type="entry name" value="BLR6548 PROTEIN"/>
    <property type="match status" value="1"/>
</dbReference>
<keyword evidence="7" id="KW-1185">Reference proteome</keyword>
<reference evidence="6 7" key="1">
    <citation type="submission" date="2024-09" db="EMBL/GenBank/DDBJ databases">
        <authorList>
            <person name="Sun Q."/>
            <person name="Mori K."/>
        </authorList>
    </citation>
    <scope>NUCLEOTIDE SEQUENCE [LARGE SCALE GENOMIC DNA]</scope>
    <source>
        <strain evidence="6 7">KCTC 23315</strain>
    </source>
</reference>
<evidence type="ECO:0000313" key="7">
    <source>
        <dbReference type="Proteomes" id="UP001589813"/>
    </source>
</evidence>
<evidence type="ECO:0000313" key="6">
    <source>
        <dbReference type="EMBL" id="MFC0050828.1"/>
    </source>
</evidence>
<proteinExistence type="inferred from homology"/>
<comment type="similarity">
    <text evidence="1">Belongs to the leucine-binding protein family.</text>
</comment>
<dbReference type="CDD" id="cd19978">
    <property type="entry name" value="PBP1_ABC_ligand_binding-like"/>
    <property type="match status" value="1"/>
</dbReference>
<dbReference type="PANTHER" id="PTHR47235:SF1">
    <property type="entry name" value="BLR6548 PROTEIN"/>
    <property type="match status" value="1"/>
</dbReference>
<sequence length="370" mass="41828">MRFRLVGFYVVALWSALLSWLADAQQPIKLGMSAPFSGPAAQLGLQFSDGANLVFDRLNAQGGINGTPIQLVTLDDGYEPLRTVENTRKFLLEQQVFALFGYIGTPTSSAILPLLRKHQRPYLAAFTGADILRQPDDKFIFNFRASYREEAATQARYFIDQRQFRRVALLIQADEFGASVERWYLAELARRQLQPVAIVRFQRNTTDMQNAVSQLKEAIPDVVFTVGTYQPLVKAIELGQQNQFNPVYSVVSFTGIQQLQQQLKQPYQVFASMVVPDPHDTTSEFVRAYRDALKAENKQASDIGLEGFAAASILVSAFKSCLGNMTQTCLMQQLPQQRLYDFSLHYQPDTHQASHQIFLYQLTPLKLLKI</sequence>
<organism evidence="6 7">
    <name type="scientific">Rheinheimera tilapiae</name>
    <dbReference type="NCBI Taxonomy" id="875043"/>
    <lineage>
        <taxon>Bacteria</taxon>
        <taxon>Pseudomonadati</taxon>
        <taxon>Pseudomonadota</taxon>
        <taxon>Gammaproteobacteria</taxon>
        <taxon>Chromatiales</taxon>
        <taxon>Chromatiaceae</taxon>
        <taxon>Rheinheimera</taxon>
    </lineage>
</organism>
<dbReference type="Pfam" id="PF13458">
    <property type="entry name" value="Peripla_BP_6"/>
    <property type="match status" value="1"/>
</dbReference>
<dbReference type="PRINTS" id="PR00337">
    <property type="entry name" value="LEUILEVALBP"/>
</dbReference>
<dbReference type="InterPro" id="IPR028082">
    <property type="entry name" value="Peripla_BP_I"/>
</dbReference>
<dbReference type="RefSeq" id="WP_377249176.1">
    <property type="nucleotide sequence ID" value="NZ_JBHLXP010000011.1"/>
</dbReference>
<dbReference type="InterPro" id="IPR028081">
    <property type="entry name" value="Leu-bd"/>
</dbReference>
<dbReference type="SUPFAM" id="SSF53822">
    <property type="entry name" value="Periplasmic binding protein-like I"/>
    <property type="match status" value="1"/>
</dbReference>
<dbReference type="EMBL" id="JBHLXP010000011">
    <property type="protein sequence ID" value="MFC0050828.1"/>
    <property type="molecule type" value="Genomic_DNA"/>
</dbReference>
<keyword evidence="3" id="KW-0732">Signal</keyword>
<accession>A0ABV6BMV4</accession>
<dbReference type="Gene3D" id="3.40.50.2300">
    <property type="match status" value="2"/>
</dbReference>
<keyword evidence="2" id="KW-0813">Transport</keyword>
<dbReference type="Proteomes" id="UP001589813">
    <property type="component" value="Unassembled WGS sequence"/>
</dbReference>
<name>A0ABV6BMV4_9GAMM</name>
<gene>
    <name evidence="6" type="ORF">ACFFJP_21300</name>
</gene>
<feature type="domain" description="Leucine-binding protein" evidence="5">
    <location>
        <begin position="27"/>
        <end position="363"/>
    </location>
</feature>
<comment type="caution">
    <text evidence="6">The sequence shown here is derived from an EMBL/GenBank/DDBJ whole genome shotgun (WGS) entry which is preliminary data.</text>
</comment>
<evidence type="ECO:0000256" key="3">
    <source>
        <dbReference type="ARBA" id="ARBA00022729"/>
    </source>
</evidence>
<evidence type="ECO:0000256" key="2">
    <source>
        <dbReference type="ARBA" id="ARBA00022448"/>
    </source>
</evidence>
<evidence type="ECO:0000256" key="1">
    <source>
        <dbReference type="ARBA" id="ARBA00010062"/>
    </source>
</evidence>
<keyword evidence="4" id="KW-0029">Amino-acid transport</keyword>
<protein>
    <submittedName>
        <fullName evidence="6">ABC transporter substrate-binding protein</fullName>
    </submittedName>
</protein>
<evidence type="ECO:0000259" key="5">
    <source>
        <dbReference type="Pfam" id="PF13458"/>
    </source>
</evidence>
<evidence type="ECO:0000256" key="4">
    <source>
        <dbReference type="ARBA" id="ARBA00022970"/>
    </source>
</evidence>
<dbReference type="InterPro" id="IPR000709">
    <property type="entry name" value="Leu_Ile_Val-bd"/>
</dbReference>